<dbReference type="PROSITE" id="PS00678">
    <property type="entry name" value="WD_REPEATS_1"/>
    <property type="match status" value="1"/>
</dbReference>
<dbReference type="PROSITE" id="PS50896">
    <property type="entry name" value="LISH"/>
    <property type="match status" value="1"/>
</dbReference>
<proteinExistence type="predicted"/>
<dbReference type="SMART" id="SM00320">
    <property type="entry name" value="WD40"/>
    <property type="match status" value="6"/>
</dbReference>
<dbReference type="SUPFAM" id="SSF50978">
    <property type="entry name" value="WD40 repeat-like"/>
    <property type="match status" value="1"/>
</dbReference>
<protein>
    <recommendedName>
        <fullName evidence="6">WD repeat-containing protein 26</fullName>
    </recommendedName>
</protein>
<evidence type="ECO:0008006" key="6">
    <source>
        <dbReference type="Google" id="ProtNLM"/>
    </source>
</evidence>
<dbReference type="PROSITE" id="PS50294">
    <property type="entry name" value="WD_REPEATS_REGION"/>
    <property type="match status" value="3"/>
</dbReference>
<evidence type="ECO:0000313" key="4">
    <source>
        <dbReference type="EMBL" id="KAL3824936.1"/>
    </source>
</evidence>
<dbReference type="InterPro" id="IPR015943">
    <property type="entry name" value="WD40/YVTN_repeat-like_dom_sf"/>
</dbReference>
<dbReference type="Pfam" id="PF23627">
    <property type="entry name" value="LisH_WDR26"/>
    <property type="match status" value="1"/>
</dbReference>
<dbReference type="AlphaFoldDB" id="A0ABD3SKM0"/>
<feature type="repeat" description="WD" evidence="3">
    <location>
        <begin position="464"/>
        <end position="501"/>
    </location>
</feature>
<name>A0ABD3SKM0_9LAMI</name>
<dbReference type="InterPro" id="IPR051350">
    <property type="entry name" value="WD_repeat-ST_regulator"/>
</dbReference>
<evidence type="ECO:0000256" key="1">
    <source>
        <dbReference type="ARBA" id="ARBA00022574"/>
    </source>
</evidence>
<dbReference type="EMBL" id="JBJXBP010000006">
    <property type="protein sequence ID" value="KAL3824936.1"/>
    <property type="molecule type" value="Genomic_DNA"/>
</dbReference>
<accession>A0ABD3SKM0</accession>
<keyword evidence="2" id="KW-0677">Repeat</keyword>
<dbReference type="Proteomes" id="UP001634393">
    <property type="component" value="Unassembled WGS sequence"/>
</dbReference>
<reference evidence="4 5" key="1">
    <citation type="submission" date="2024-12" db="EMBL/GenBank/DDBJ databases">
        <title>The unique morphological basis and parallel evolutionary history of personate flowers in Penstemon.</title>
        <authorList>
            <person name="Depatie T.H."/>
            <person name="Wessinger C.A."/>
        </authorList>
    </citation>
    <scope>NUCLEOTIDE SEQUENCE [LARGE SCALE GENOMIC DNA]</scope>
    <source>
        <strain evidence="4">WTNN_2</strain>
        <tissue evidence="4">Leaf</tissue>
    </source>
</reference>
<evidence type="ECO:0000256" key="3">
    <source>
        <dbReference type="PROSITE-ProRule" id="PRU00221"/>
    </source>
</evidence>
<organism evidence="4 5">
    <name type="scientific">Penstemon smallii</name>
    <dbReference type="NCBI Taxonomy" id="265156"/>
    <lineage>
        <taxon>Eukaryota</taxon>
        <taxon>Viridiplantae</taxon>
        <taxon>Streptophyta</taxon>
        <taxon>Embryophyta</taxon>
        <taxon>Tracheophyta</taxon>
        <taxon>Spermatophyta</taxon>
        <taxon>Magnoliopsida</taxon>
        <taxon>eudicotyledons</taxon>
        <taxon>Gunneridae</taxon>
        <taxon>Pentapetalae</taxon>
        <taxon>asterids</taxon>
        <taxon>lamiids</taxon>
        <taxon>Lamiales</taxon>
        <taxon>Plantaginaceae</taxon>
        <taxon>Cheloneae</taxon>
        <taxon>Penstemon</taxon>
    </lineage>
</organism>
<keyword evidence="5" id="KW-1185">Reference proteome</keyword>
<dbReference type="PANTHER" id="PTHR22838">
    <property type="entry name" value="WD REPEAT PROTEIN 26-RELATED"/>
    <property type="match status" value="1"/>
</dbReference>
<feature type="repeat" description="WD" evidence="3">
    <location>
        <begin position="211"/>
        <end position="252"/>
    </location>
</feature>
<comment type="caution">
    <text evidence="4">The sequence shown here is derived from an EMBL/GenBank/DDBJ whole genome shotgun (WGS) entry which is preliminary data.</text>
</comment>
<sequence>MSQEVVGSKGIVERDEFVRILGEALYSLGYKRTGDCLEEESGIQSHSFVVKLFIQQIIDGEWDESLKSLRVISLTYANISALPFLLILEQKFFRLLEEGNFGEALKTLRDDITPRCITVYEDRIRDLSVLLLRQSSVHQSRLKSGQDLLEELRDVLPPVVILRKNGLVHLVEQALLFQRDSCRLHNSTNLSLFTDHHCGKEQIPSVTIQTLYGHRDQIWLLQFSHKGEYLASSSKDCQVIVWEVDDFGSVSMKYRLAGHVRPVSCISWSPNDDQLLTCGDEEVIRRWDIATGECLQIFATPNFRMVSCAWGPDGNSIFFGARYGKLDHVHMLDLQGNELKRWRTSRNSELGITDKALITILRNSEITLIEWDSDSHMHISFKRPIVSFALSEDRKFLLVSLSNQQIFLWSPTKGVLATYRGHKRSRFVVRSCFGGLGQAFIASGSEDTKVYIWHRDSGELLLKLSGHRGVVNCVSWNPVNPHMLASGSDDCTIRIWGLLNQ</sequence>
<feature type="repeat" description="WD" evidence="3">
    <location>
        <begin position="256"/>
        <end position="297"/>
    </location>
</feature>
<dbReference type="InterPro" id="IPR001680">
    <property type="entry name" value="WD40_rpt"/>
</dbReference>
<dbReference type="PROSITE" id="PS50082">
    <property type="entry name" value="WD_REPEATS_2"/>
    <property type="match status" value="3"/>
</dbReference>
<dbReference type="InterPro" id="IPR036322">
    <property type="entry name" value="WD40_repeat_dom_sf"/>
</dbReference>
<dbReference type="Pfam" id="PF00400">
    <property type="entry name" value="WD40"/>
    <property type="match status" value="4"/>
</dbReference>
<dbReference type="PRINTS" id="PR00320">
    <property type="entry name" value="GPROTEINBRPT"/>
</dbReference>
<dbReference type="CDD" id="cd00200">
    <property type="entry name" value="WD40"/>
    <property type="match status" value="1"/>
</dbReference>
<dbReference type="InterPro" id="IPR020472">
    <property type="entry name" value="WD40_PAC1"/>
</dbReference>
<keyword evidence="1 3" id="KW-0853">WD repeat</keyword>
<evidence type="ECO:0000256" key="2">
    <source>
        <dbReference type="ARBA" id="ARBA00022737"/>
    </source>
</evidence>
<dbReference type="InterPro" id="IPR019775">
    <property type="entry name" value="WD40_repeat_CS"/>
</dbReference>
<dbReference type="InterPro" id="IPR006594">
    <property type="entry name" value="LisH"/>
</dbReference>
<evidence type="ECO:0000313" key="5">
    <source>
        <dbReference type="Proteomes" id="UP001634393"/>
    </source>
</evidence>
<gene>
    <name evidence="4" type="ORF">ACJIZ3_020965</name>
</gene>
<dbReference type="Gene3D" id="2.130.10.10">
    <property type="entry name" value="YVTN repeat-like/Quinoprotein amine dehydrogenase"/>
    <property type="match status" value="2"/>
</dbReference>
<dbReference type="PANTHER" id="PTHR22838:SF0">
    <property type="entry name" value="WD REPEAT-CONTAINING PROTEIN 26"/>
    <property type="match status" value="1"/>
</dbReference>